<protein>
    <recommendedName>
        <fullName evidence="1">Peptidase S1 domain-containing protein</fullName>
    </recommendedName>
</protein>
<feature type="non-terminal residue" evidence="2">
    <location>
        <position position="1"/>
    </location>
</feature>
<dbReference type="PANTHER" id="PTHR24258:SF136">
    <property type="entry name" value="GH06673P-RELATED"/>
    <property type="match status" value="1"/>
</dbReference>
<dbReference type="PANTHER" id="PTHR24258">
    <property type="entry name" value="SERINE PROTEASE-RELATED"/>
    <property type="match status" value="1"/>
</dbReference>
<dbReference type="GO" id="GO:0004252">
    <property type="term" value="F:serine-type endopeptidase activity"/>
    <property type="evidence" value="ECO:0007669"/>
    <property type="project" value="InterPro"/>
</dbReference>
<accession>A0A8K0D619</accession>
<proteinExistence type="predicted"/>
<evidence type="ECO:0000313" key="3">
    <source>
        <dbReference type="Proteomes" id="UP000801492"/>
    </source>
</evidence>
<dbReference type="InterPro" id="IPR043504">
    <property type="entry name" value="Peptidase_S1_PA_chymotrypsin"/>
</dbReference>
<dbReference type="InterPro" id="IPR009003">
    <property type="entry name" value="Peptidase_S1_PA"/>
</dbReference>
<evidence type="ECO:0000259" key="1">
    <source>
        <dbReference type="PROSITE" id="PS50240"/>
    </source>
</evidence>
<dbReference type="PROSITE" id="PS50240">
    <property type="entry name" value="TRYPSIN_DOM"/>
    <property type="match status" value="1"/>
</dbReference>
<gene>
    <name evidence="2" type="ORF">ILUMI_08219</name>
</gene>
<dbReference type="OrthoDB" id="6339452at2759"/>
<keyword evidence="3" id="KW-1185">Reference proteome</keyword>
<dbReference type="EMBL" id="VTPC01003832">
    <property type="protein sequence ID" value="KAF2897956.1"/>
    <property type="molecule type" value="Genomic_DNA"/>
</dbReference>
<dbReference type="GO" id="GO:0006508">
    <property type="term" value="P:proteolysis"/>
    <property type="evidence" value="ECO:0007669"/>
    <property type="project" value="InterPro"/>
</dbReference>
<comment type="caution">
    <text evidence="2">The sequence shown here is derived from an EMBL/GenBank/DDBJ whole genome shotgun (WGS) entry which is preliminary data.</text>
</comment>
<dbReference type="InterPro" id="IPR001254">
    <property type="entry name" value="Trypsin_dom"/>
</dbReference>
<reference evidence="2" key="1">
    <citation type="submission" date="2019-08" db="EMBL/GenBank/DDBJ databases">
        <title>The genome of the North American firefly Photinus pyralis.</title>
        <authorList>
            <consortium name="Photinus pyralis genome working group"/>
            <person name="Fallon T.R."/>
            <person name="Sander Lower S.E."/>
            <person name="Weng J.-K."/>
        </authorList>
    </citation>
    <scope>NUCLEOTIDE SEQUENCE</scope>
    <source>
        <strain evidence="2">TRF0915ILg1</strain>
        <tissue evidence="2">Whole body</tissue>
    </source>
</reference>
<sequence length="57" mass="6165">GDSGGPLQIRNSNNSLQFYVIGVTSFGKGCGVQNIPGVYTRVSNYVPWIESVVWSTD</sequence>
<organism evidence="2 3">
    <name type="scientific">Ignelater luminosus</name>
    <name type="common">Cucubano</name>
    <name type="synonym">Pyrophorus luminosus</name>
    <dbReference type="NCBI Taxonomy" id="2038154"/>
    <lineage>
        <taxon>Eukaryota</taxon>
        <taxon>Metazoa</taxon>
        <taxon>Ecdysozoa</taxon>
        <taxon>Arthropoda</taxon>
        <taxon>Hexapoda</taxon>
        <taxon>Insecta</taxon>
        <taxon>Pterygota</taxon>
        <taxon>Neoptera</taxon>
        <taxon>Endopterygota</taxon>
        <taxon>Coleoptera</taxon>
        <taxon>Polyphaga</taxon>
        <taxon>Elateriformia</taxon>
        <taxon>Elateroidea</taxon>
        <taxon>Elateridae</taxon>
        <taxon>Agrypninae</taxon>
        <taxon>Pyrophorini</taxon>
        <taxon>Ignelater</taxon>
    </lineage>
</organism>
<dbReference type="Pfam" id="PF00089">
    <property type="entry name" value="Trypsin"/>
    <property type="match status" value="1"/>
</dbReference>
<evidence type="ECO:0000313" key="2">
    <source>
        <dbReference type="EMBL" id="KAF2897956.1"/>
    </source>
</evidence>
<dbReference type="Proteomes" id="UP000801492">
    <property type="component" value="Unassembled WGS sequence"/>
</dbReference>
<dbReference type="Gene3D" id="2.40.10.10">
    <property type="entry name" value="Trypsin-like serine proteases"/>
    <property type="match status" value="1"/>
</dbReference>
<dbReference type="AlphaFoldDB" id="A0A8K0D619"/>
<name>A0A8K0D619_IGNLU</name>
<feature type="domain" description="Peptidase S1" evidence="1">
    <location>
        <begin position="1"/>
        <end position="54"/>
    </location>
</feature>
<dbReference type="SUPFAM" id="SSF50494">
    <property type="entry name" value="Trypsin-like serine proteases"/>
    <property type="match status" value="1"/>
</dbReference>